<organism evidence="2 3">
    <name type="scientific">Pseudomonas violetae</name>
    <dbReference type="NCBI Taxonomy" id="2915813"/>
    <lineage>
        <taxon>Bacteria</taxon>
        <taxon>Pseudomonadati</taxon>
        <taxon>Pseudomonadota</taxon>
        <taxon>Gammaproteobacteria</taxon>
        <taxon>Pseudomonadales</taxon>
        <taxon>Pseudomonadaceae</taxon>
        <taxon>Pseudomonas</taxon>
    </lineage>
</organism>
<dbReference type="RefSeq" id="WP_247285340.1">
    <property type="nucleotide sequence ID" value="NZ_JAKNRW010000001.1"/>
</dbReference>
<comment type="caution">
    <text evidence="2">The sequence shown here is derived from an EMBL/GenBank/DDBJ whole genome shotgun (WGS) entry which is preliminary data.</text>
</comment>
<name>A0ABT0ET38_9PSED</name>
<accession>A0ABT0ET38</accession>
<dbReference type="Proteomes" id="UP001299876">
    <property type="component" value="Unassembled WGS sequence"/>
</dbReference>
<proteinExistence type="predicted"/>
<reference evidence="2 3" key="1">
    <citation type="submission" date="2022-02" db="EMBL/GenBank/DDBJ databases">
        <title>Comparative genomics of the first Antarctic Pseudomonas spp. capable of biotransforming 2,4,6-Trinitrotoluene.</title>
        <authorList>
            <person name="Cabrera M.A."/>
            <person name="Marquez S.L."/>
            <person name="Perez-Donoso J.M."/>
        </authorList>
    </citation>
    <scope>NUCLEOTIDE SEQUENCE [LARGE SCALE GENOMIC DNA]</scope>
    <source>
        <strain evidence="2 3">TNT19</strain>
    </source>
</reference>
<feature type="compositionally biased region" description="Acidic residues" evidence="1">
    <location>
        <begin position="369"/>
        <end position="378"/>
    </location>
</feature>
<evidence type="ECO:0000313" key="2">
    <source>
        <dbReference type="EMBL" id="MCK1788606.1"/>
    </source>
</evidence>
<gene>
    <name evidence="2" type="ORF">L9059_00065</name>
</gene>
<evidence type="ECO:0000313" key="3">
    <source>
        <dbReference type="Proteomes" id="UP001299876"/>
    </source>
</evidence>
<protein>
    <submittedName>
        <fullName evidence="2">Replication protein</fullName>
    </submittedName>
</protein>
<dbReference type="EMBL" id="JAKNRW010000001">
    <property type="protein sequence ID" value="MCK1788606.1"/>
    <property type="molecule type" value="Genomic_DNA"/>
</dbReference>
<keyword evidence="3" id="KW-1185">Reference proteome</keyword>
<feature type="region of interest" description="Disordered" evidence="1">
    <location>
        <begin position="354"/>
        <end position="385"/>
    </location>
</feature>
<evidence type="ECO:0000256" key="1">
    <source>
        <dbReference type="SAM" id="MobiDB-lite"/>
    </source>
</evidence>
<sequence length="385" mass="43570">MASTEKKAVATTGKNATDKSPQLALFELLDSSESDYSNTIELYDALPKYVWANTELNLLENSVITRQLKSRGAVYTIKIKPAVVERQNEKGETISVMLYPGSREEIVEEALRKIAVNGNSFESPDDKEVGVFFTISQLRKELAKTKHTYSAQEVHEALDVMSSSLLECSTGSGKGRNSYRGNLLPKLAITTREDYLADGSARCYATFHPLVTLGVKTQAFRMYDYSISMGLRSDLARYIFKRLSHYWIQASLENPYQPKLVSFLEQSPRGLSVRMKDNLRAMRTALKSLAEQKVILFDWTEFMIKDEKDKRVLKDVQFDLYPHDNFIKHMMKANKKSSDIKAKTGITDAREAVRGQKQIPRSVQTVEQGGEDEFVADDGSDHVFE</sequence>